<evidence type="ECO:0000256" key="8">
    <source>
        <dbReference type="ARBA" id="ARBA00024536"/>
    </source>
</evidence>
<dbReference type="SUPFAM" id="SSF53800">
    <property type="entry name" value="Chelatase"/>
    <property type="match status" value="1"/>
</dbReference>
<dbReference type="CDD" id="cd00419">
    <property type="entry name" value="Ferrochelatase_C"/>
    <property type="match status" value="1"/>
</dbReference>
<evidence type="ECO:0000313" key="11">
    <source>
        <dbReference type="EMBL" id="KRQ98918.1"/>
    </source>
</evidence>
<evidence type="ECO:0000313" key="12">
    <source>
        <dbReference type="Proteomes" id="UP000050863"/>
    </source>
</evidence>
<dbReference type="GO" id="GO:0004325">
    <property type="term" value="F:ferrochelatase activity"/>
    <property type="evidence" value="ECO:0007669"/>
    <property type="project" value="UniProtKB-UniRule"/>
</dbReference>
<keyword evidence="3 9" id="KW-0479">Metal-binding</keyword>
<comment type="subcellular location">
    <subcellularLocation>
        <location evidence="9 10">Cytoplasm</location>
    </subcellularLocation>
</comment>
<dbReference type="PROSITE" id="PS00534">
    <property type="entry name" value="FERROCHELATASE"/>
    <property type="match status" value="1"/>
</dbReference>
<dbReference type="RefSeq" id="WP_057838976.1">
    <property type="nucleotide sequence ID" value="NZ_LLXZ01000181.1"/>
</dbReference>
<sequence>MTVVVPFGNAKQASATPPQRIGVLLVNLGTPDSADAQGVRVYLKEFLSDPRVIEDQGLVWKLILNGVILRVRPARKARDYRKIWNAEKDESPLKTITRSQAEKLGEAIADREHVVVDWAMRYGNPSIRSRIEALAAQGCDRLLVVPLYPQYSAATSATVCDEVFRALAGMRAQPTLRVSPPYYDDPDYIEALAVSMSEHLASLPFQPELIVASFHGMPQKYVDKGDPYQAQCVATTEALRKRMGLDASKLLLTFQSRFGNDEWLQPYTDKTIEKLAKDGVKRIAVVTPGFSADCLETLEEIAQENAEIFKHNGGEQFSAIPCLNDSEPGMDVIRQLVLRELQGWI</sequence>
<evidence type="ECO:0000256" key="5">
    <source>
        <dbReference type="ARBA" id="ARBA00023133"/>
    </source>
</evidence>
<organism evidence="11 12">
    <name type="scientific">Bradyrhizobium jicamae</name>
    <dbReference type="NCBI Taxonomy" id="280332"/>
    <lineage>
        <taxon>Bacteria</taxon>
        <taxon>Pseudomonadati</taxon>
        <taxon>Pseudomonadota</taxon>
        <taxon>Alphaproteobacteria</taxon>
        <taxon>Hyphomicrobiales</taxon>
        <taxon>Nitrobacteraceae</taxon>
        <taxon>Bradyrhizobium</taxon>
    </lineage>
</organism>
<dbReference type="HAMAP" id="MF_00323">
    <property type="entry name" value="Ferrochelatase"/>
    <property type="match status" value="1"/>
</dbReference>
<evidence type="ECO:0000256" key="1">
    <source>
        <dbReference type="ARBA" id="ARBA00007718"/>
    </source>
</evidence>
<evidence type="ECO:0000256" key="4">
    <source>
        <dbReference type="ARBA" id="ARBA00023004"/>
    </source>
</evidence>
<keyword evidence="5 9" id="KW-0350">Heme biosynthesis</keyword>
<evidence type="ECO:0000256" key="7">
    <source>
        <dbReference type="ARBA" id="ARBA00023244"/>
    </source>
</evidence>
<keyword evidence="6 9" id="KW-0456">Lyase</keyword>
<dbReference type="CDD" id="cd03411">
    <property type="entry name" value="Ferrochelatase_N"/>
    <property type="match status" value="1"/>
</dbReference>
<reference evidence="11 12" key="1">
    <citation type="submission" date="2014-03" db="EMBL/GenBank/DDBJ databases">
        <title>Bradyrhizobium valentinum sp. nov., isolated from effective nodules of Lupinus mariae-josephae, a lupine endemic of basic-lime soils in Eastern Spain.</title>
        <authorList>
            <person name="Duran D."/>
            <person name="Rey L."/>
            <person name="Navarro A."/>
            <person name="Busquets A."/>
            <person name="Imperial J."/>
            <person name="Ruiz-Argueso T."/>
        </authorList>
    </citation>
    <scope>NUCLEOTIDE SEQUENCE [LARGE SCALE GENOMIC DNA]</scope>
    <source>
        <strain evidence="11 12">PAC68</strain>
    </source>
</reference>
<dbReference type="InterPro" id="IPR033659">
    <property type="entry name" value="Ferrochelatase_N"/>
</dbReference>
<dbReference type="InterPro" id="IPR001015">
    <property type="entry name" value="Ferrochelatase"/>
</dbReference>
<dbReference type="OrthoDB" id="9809741at2"/>
<evidence type="ECO:0000256" key="3">
    <source>
        <dbReference type="ARBA" id="ARBA00022723"/>
    </source>
</evidence>
<dbReference type="FunFam" id="3.40.50.1400:FF:000002">
    <property type="entry name" value="Ferrochelatase"/>
    <property type="match status" value="1"/>
</dbReference>
<evidence type="ECO:0000256" key="2">
    <source>
        <dbReference type="ARBA" id="ARBA00022490"/>
    </source>
</evidence>
<dbReference type="AlphaFoldDB" id="A0A0R3KTM4"/>
<dbReference type="PANTHER" id="PTHR11108:SF1">
    <property type="entry name" value="FERROCHELATASE, MITOCHONDRIAL"/>
    <property type="match status" value="1"/>
</dbReference>
<dbReference type="Proteomes" id="UP000050863">
    <property type="component" value="Unassembled WGS sequence"/>
</dbReference>
<dbReference type="GO" id="GO:0005737">
    <property type="term" value="C:cytoplasm"/>
    <property type="evidence" value="ECO:0007669"/>
    <property type="project" value="UniProtKB-SubCell"/>
</dbReference>
<comment type="caution">
    <text evidence="11">The sequence shown here is derived from an EMBL/GenBank/DDBJ whole genome shotgun (WGS) entry which is preliminary data.</text>
</comment>
<dbReference type="InterPro" id="IPR033644">
    <property type="entry name" value="Ferrochelatase_C"/>
</dbReference>
<comment type="catalytic activity">
    <reaction evidence="8">
        <text>Fe-coproporphyrin III + 2 H(+) = coproporphyrin III + Fe(2+)</text>
        <dbReference type="Rhea" id="RHEA:49572"/>
        <dbReference type="ChEBI" id="CHEBI:15378"/>
        <dbReference type="ChEBI" id="CHEBI:29033"/>
        <dbReference type="ChEBI" id="CHEBI:68438"/>
        <dbReference type="ChEBI" id="CHEBI:131725"/>
        <dbReference type="EC" id="4.99.1.9"/>
    </reaction>
    <physiologicalReaction direction="right-to-left" evidence="8">
        <dbReference type="Rhea" id="RHEA:49574"/>
    </physiologicalReaction>
</comment>
<keyword evidence="12" id="KW-1185">Reference proteome</keyword>
<keyword evidence="2 9" id="KW-0963">Cytoplasm</keyword>
<dbReference type="GO" id="GO:0006783">
    <property type="term" value="P:heme biosynthetic process"/>
    <property type="evidence" value="ECO:0007669"/>
    <property type="project" value="UniProtKB-UniRule"/>
</dbReference>
<dbReference type="UniPathway" id="UPA00252">
    <property type="reaction ID" value="UER00325"/>
</dbReference>
<dbReference type="GO" id="GO:0046872">
    <property type="term" value="F:metal ion binding"/>
    <property type="evidence" value="ECO:0007669"/>
    <property type="project" value="UniProtKB-KW"/>
</dbReference>
<dbReference type="Gene3D" id="3.40.50.1400">
    <property type="match status" value="2"/>
</dbReference>
<gene>
    <name evidence="9 11" type="primary">hemH</name>
    <name evidence="11" type="ORF">CQ12_23815</name>
</gene>
<dbReference type="Pfam" id="PF00762">
    <property type="entry name" value="Ferrochelatase"/>
    <property type="match status" value="1"/>
</dbReference>
<dbReference type="EMBL" id="LLXZ01000181">
    <property type="protein sequence ID" value="KRQ98918.1"/>
    <property type="molecule type" value="Genomic_DNA"/>
</dbReference>
<comment type="function">
    <text evidence="9 10">Catalyzes the ferrous insertion into protoporphyrin IX.</text>
</comment>
<evidence type="ECO:0000256" key="10">
    <source>
        <dbReference type="RuleBase" id="RU000607"/>
    </source>
</evidence>
<dbReference type="EC" id="4.98.1.1" evidence="9 10"/>
<protein>
    <recommendedName>
        <fullName evidence="9 10">Ferrochelatase</fullName>
        <ecNumber evidence="9 10">4.98.1.1</ecNumber>
    </recommendedName>
    <alternativeName>
        <fullName evidence="9">Heme synthase</fullName>
    </alternativeName>
    <alternativeName>
        <fullName evidence="9">Protoheme ferro-lyase</fullName>
    </alternativeName>
</protein>
<comment type="catalytic activity">
    <reaction evidence="9 10">
        <text>heme b + 2 H(+) = protoporphyrin IX + Fe(2+)</text>
        <dbReference type="Rhea" id="RHEA:22584"/>
        <dbReference type="ChEBI" id="CHEBI:15378"/>
        <dbReference type="ChEBI" id="CHEBI:29033"/>
        <dbReference type="ChEBI" id="CHEBI:57306"/>
        <dbReference type="ChEBI" id="CHEBI:60344"/>
        <dbReference type="EC" id="4.98.1.1"/>
    </reaction>
</comment>
<feature type="binding site" evidence="9">
    <location>
        <position position="215"/>
    </location>
    <ligand>
        <name>Fe(2+)</name>
        <dbReference type="ChEBI" id="CHEBI:29033"/>
    </ligand>
</feature>
<name>A0A0R3KTM4_9BRAD</name>
<keyword evidence="4 9" id="KW-0408">Iron</keyword>
<dbReference type="NCBIfam" id="TIGR00109">
    <property type="entry name" value="hemH"/>
    <property type="match status" value="1"/>
</dbReference>
<dbReference type="InterPro" id="IPR019772">
    <property type="entry name" value="Ferrochelatase_AS"/>
</dbReference>
<dbReference type="PANTHER" id="PTHR11108">
    <property type="entry name" value="FERROCHELATASE"/>
    <property type="match status" value="1"/>
</dbReference>
<dbReference type="STRING" id="280332.CQ12_23815"/>
<accession>A0A0R3KTM4</accession>
<comment type="pathway">
    <text evidence="9 10">Porphyrin-containing compound metabolism; protoheme biosynthesis; protoheme from protoporphyrin-IX: step 1/1.</text>
</comment>
<evidence type="ECO:0000256" key="6">
    <source>
        <dbReference type="ARBA" id="ARBA00023239"/>
    </source>
</evidence>
<comment type="similarity">
    <text evidence="1 9 10">Belongs to the ferrochelatase family.</text>
</comment>
<proteinExistence type="inferred from homology"/>
<feature type="binding site" evidence="9">
    <location>
        <position position="296"/>
    </location>
    <ligand>
        <name>Fe(2+)</name>
        <dbReference type="ChEBI" id="CHEBI:29033"/>
    </ligand>
</feature>
<evidence type="ECO:0000256" key="9">
    <source>
        <dbReference type="HAMAP-Rule" id="MF_00323"/>
    </source>
</evidence>
<keyword evidence="7 9" id="KW-0627">Porphyrin biosynthesis</keyword>